<dbReference type="Gene3D" id="2.102.10.10">
    <property type="entry name" value="Rieske [2Fe-2S] iron-sulphur domain"/>
    <property type="match status" value="1"/>
</dbReference>
<evidence type="ECO:0000256" key="3">
    <source>
        <dbReference type="ARBA" id="ARBA00023004"/>
    </source>
</evidence>
<dbReference type="GO" id="GO:0051537">
    <property type="term" value="F:2 iron, 2 sulfur cluster binding"/>
    <property type="evidence" value="ECO:0007669"/>
    <property type="project" value="UniProtKB-KW"/>
</dbReference>
<dbReference type="SUPFAM" id="SSF50022">
    <property type="entry name" value="ISP domain"/>
    <property type="match status" value="1"/>
</dbReference>
<accession>A0A7G9RJA3</accession>
<dbReference type="AlphaFoldDB" id="A0A7G9RJA3"/>
<dbReference type="PANTHER" id="PTHR21496:SF23">
    <property type="entry name" value="3-PHENYLPROPIONATE_CINNAMIC ACID DIOXYGENASE FERREDOXIN SUBUNIT"/>
    <property type="match status" value="1"/>
</dbReference>
<sequence>MSDASTCPLSSLPSSSPSSPSSCLRAGRAADLAPGGRKLVFREGAEAILVMNIDGRFYALDNSCPHAGASIASGSCEGHSLSCPAHGLTFDVRSGQCTASPNLRIRTHDAQVTDGELIIRPNEP</sequence>
<gene>
    <name evidence="7" type="ORF">H9K76_13660</name>
</gene>
<organism evidence="7 8">
    <name type="scientific">Diaphorobacter ruginosibacter</name>
    <dbReference type="NCBI Taxonomy" id="1715720"/>
    <lineage>
        <taxon>Bacteria</taxon>
        <taxon>Pseudomonadati</taxon>
        <taxon>Pseudomonadota</taxon>
        <taxon>Betaproteobacteria</taxon>
        <taxon>Burkholderiales</taxon>
        <taxon>Comamonadaceae</taxon>
        <taxon>Diaphorobacter</taxon>
    </lineage>
</organism>
<keyword evidence="2" id="KW-0479">Metal-binding</keyword>
<dbReference type="RefSeq" id="WP_187595951.1">
    <property type="nucleotide sequence ID" value="NZ_CP060714.1"/>
</dbReference>
<dbReference type="KEGG" id="drg:H9K76_13660"/>
<keyword evidence="4" id="KW-0411">Iron-sulfur</keyword>
<feature type="compositionally biased region" description="Low complexity" evidence="5">
    <location>
        <begin position="8"/>
        <end position="22"/>
    </location>
</feature>
<keyword evidence="1" id="KW-0001">2Fe-2S</keyword>
<dbReference type="Pfam" id="PF00355">
    <property type="entry name" value="Rieske"/>
    <property type="match status" value="1"/>
</dbReference>
<feature type="domain" description="Rieske" evidence="6">
    <location>
        <begin position="24"/>
        <end position="119"/>
    </location>
</feature>
<dbReference type="EMBL" id="CP060714">
    <property type="protein sequence ID" value="QNN55678.1"/>
    <property type="molecule type" value="Genomic_DNA"/>
</dbReference>
<evidence type="ECO:0000259" key="6">
    <source>
        <dbReference type="PROSITE" id="PS51296"/>
    </source>
</evidence>
<evidence type="ECO:0000256" key="5">
    <source>
        <dbReference type="SAM" id="MobiDB-lite"/>
    </source>
</evidence>
<reference evidence="7 8" key="1">
    <citation type="submission" date="2020-08" db="EMBL/GenBank/DDBJ databases">
        <title>Genome sequence of Diaphorobacter ruginosibacter DSM 27467T.</title>
        <authorList>
            <person name="Hyun D.-W."/>
            <person name="Bae J.-W."/>
        </authorList>
    </citation>
    <scope>NUCLEOTIDE SEQUENCE [LARGE SCALE GENOMIC DNA]</scope>
    <source>
        <strain evidence="7 8">DSM 27467</strain>
    </source>
</reference>
<evidence type="ECO:0000313" key="7">
    <source>
        <dbReference type="EMBL" id="QNN55678.1"/>
    </source>
</evidence>
<keyword evidence="3" id="KW-0408">Iron</keyword>
<evidence type="ECO:0000256" key="2">
    <source>
        <dbReference type="ARBA" id="ARBA00022723"/>
    </source>
</evidence>
<evidence type="ECO:0000313" key="8">
    <source>
        <dbReference type="Proteomes" id="UP000515811"/>
    </source>
</evidence>
<dbReference type="PANTHER" id="PTHR21496">
    <property type="entry name" value="FERREDOXIN-RELATED"/>
    <property type="match status" value="1"/>
</dbReference>
<dbReference type="GO" id="GO:0046872">
    <property type="term" value="F:metal ion binding"/>
    <property type="evidence" value="ECO:0007669"/>
    <property type="project" value="UniProtKB-KW"/>
</dbReference>
<proteinExistence type="predicted"/>
<dbReference type="PROSITE" id="PS51296">
    <property type="entry name" value="RIESKE"/>
    <property type="match status" value="1"/>
</dbReference>
<dbReference type="InterPro" id="IPR036922">
    <property type="entry name" value="Rieske_2Fe-2S_sf"/>
</dbReference>
<keyword evidence="8" id="KW-1185">Reference proteome</keyword>
<dbReference type="Proteomes" id="UP000515811">
    <property type="component" value="Chromosome"/>
</dbReference>
<evidence type="ECO:0000256" key="4">
    <source>
        <dbReference type="ARBA" id="ARBA00023014"/>
    </source>
</evidence>
<evidence type="ECO:0000256" key="1">
    <source>
        <dbReference type="ARBA" id="ARBA00022714"/>
    </source>
</evidence>
<feature type="region of interest" description="Disordered" evidence="5">
    <location>
        <begin position="1"/>
        <end position="26"/>
    </location>
</feature>
<dbReference type="InterPro" id="IPR017941">
    <property type="entry name" value="Rieske_2Fe-2S"/>
</dbReference>
<protein>
    <submittedName>
        <fullName evidence="7">Rieske (2Fe-2S) protein</fullName>
    </submittedName>
</protein>
<name>A0A7G9RJA3_9BURK</name>